<keyword evidence="2" id="KW-1185">Reference proteome</keyword>
<organism evidence="1 2">
    <name type="scientific">Streptacidiphilus cavernicola</name>
    <dbReference type="NCBI Taxonomy" id="3342716"/>
    <lineage>
        <taxon>Bacteria</taxon>
        <taxon>Bacillati</taxon>
        <taxon>Actinomycetota</taxon>
        <taxon>Actinomycetes</taxon>
        <taxon>Kitasatosporales</taxon>
        <taxon>Streptomycetaceae</taxon>
        <taxon>Streptacidiphilus</taxon>
    </lineage>
</organism>
<accession>A0ABV6UWH1</accession>
<sequence>MSSTGISSTHPGNSRTAYSLREVDPDATVPHPLPGDAHAARQRRAALDSPAGLAVLLEIVDLACVQRRAQQAAAAYRYAATAVQDGRCAAPDARWYATQVHVSELRARYAADEAALLTGPGTGQPWTRMAAAWAWATVHLDDARHAAASGAPALAAGRRLRAAARRLEATAS</sequence>
<proteinExistence type="predicted"/>
<evidence type="ECO:0000313" key="1">
    <source>
        <dbReference type="EMBL" id="MFC1405806.1"/>
    </source>
</evidence>
<dbReference type="EMBL" id="JBHEZZ010000023">
    <property type="protein sequence ID" value="MFC1405806.1"/>
    <property type="molecule type" value="Genomic_DNA"/>
</dbReference>
<name>A0ABV6UWH1_9ACTN</name>
<gene>
    <name evidence="1" type="ORF">ACEZDJ_31400</name>
</gene>
<reference evidence="1 2" key="1">
    <citation type="submission" date="2024-09" db="EMBL/GenBank/DDBJ databases">
        <authorList>
            <person name="Lee S.D."/>
        </authorList>
    </citation>
    <scope>NUCLEOTIDE SEQUENCE [LARGE SCALE GENOMIC DNA]</scope>
    <source>
        <strain evidence="1 2">N1-5</strain>
    </source>
</reference>
<evidence type="ECO:0000313" key="2">
    <source>
        <dbReference type="Proteomes" id="UP001592528"/>
    </source>
</evidence>
<dbReference type="RefSeq" id="WP_030263725.1">
    <property type="nucleotide sequence ID" value="NZ_JBHEZZ010000023.1"/>
</dbReference>
<protein>
    <submittedName>
        <fullName evidence="1">Uncharacterized protein</fullName>
    </submittedName>
</protein>
<dbReference type="Proteomes" id="UP001592528">
    <property type="component" value="Unassembled WGS sequence"/>
</dbReference>
<comment type="caution">
    <text evidence="1">The sequence shown here is derived from an EMBL/GenBank/DDBJ whole genome shotgun (WGS) entry which is preliminary data.</text>
</comment>